<proteinExistence type="predicted"/>
<name>A0A518CJL8_9PLAN</name>
<dbReference type="InterPro" id="IPR026350">
    <property type="entry name" value="GxxExxY"/>
</dbReference>
<sequence length="57" mass="6314">MPEHLETLATAIVDSCSQVHKELGPGLLESVYQACLCHELSLRNISFAQEVPFPVVY</sequence>
<evidence type="ECO:0008006" key="3">
    <source>
        <dbReference type="Google" id="ProtNLM"/>
    </source>
</evidence>
<evidence type="ECO:0000313" key="1">
    <source>
        <dbReference type="EMBL" id="QDU79423.1"/>
    </source>
</evidence>
<gene>
    <name evidence="1" type="ORF">Pla110_11330</name>
</gene>
<dbReference type="AlphaFoldDB" id="A0A518CJL8"/>
<evidence type="ECO:0000313" key="2">
    <source>
        <dbReference type="Proteomes" id="UP000317178"/>
    </source>
</evidence>
<accession>A0A518CJL8</accession>
<dbReference type="EMBL" id="CP036281">
    <property type="protein sequence ID" value="QDU79423.1"/>
    <property type="molecule type" value="Genomic_DNA"/>
</dbReference>
<dbReference type="NCBIfam" id="TIGR04256">
    <property type="entry name" value="GxxExxY"/>
    <property type="match status" value="1"/>
</dbReference>
<protein>
    <recommendedName>
        <fullName evidence="3">GxxExxY protein</fullName>
    </recommendedName>
</protein>
<dbReference type="Proteomes" id="UP000317178">
    <property type="component" value="Chromosome"/>
</dbReference>
<dbReference type="KEGG" id="plon:Pla110_11330"/>
<keyword evidence="2" id="KW-1185">Reference proteome</keyword>
<organism evidence="1 2">
    <name type="scientific">Polystyrenella longa</name>
    <dbReference type="NCBI Taxonomy" id="2528007"/>
    <lineage>
        <taxon>Bacteria</taxon>
        <taxon>Pseudomonadati</taxon>
        <taxon>Planctomycetota</taxon>
        <taxon>Planctomycetia</taxon>
        <taxon>Planctomycetales</taxon>
        <taxon>Planctomycetaceae</taxon>
        <taxon>Polystyrenella</taxon>
    </lineage>
</organism>
<reference evidence="1 2" key="1">
    <citation type="submission" date="2019-02" db="EMBL/GenBank/DDBJ databases">
        <title>Deep-cultivation of Planctomycetes and their phenomic and genomic characterization uncovers novel biology.</title>
        <authorList>
            <person name="Wiegand S."/>
            <person name="Jogler M."/>
            <person name="Boedeker C."/>
            <person name="Pinto D."/>
            <person name="Vollmers J."/>
            <person name="Rivas-Marin E."/>
            <person name="Kohn T."/>
            <person name="Peeters S.H."/>
            <person name="Heuer A."/>
            <person name="Rast P."/>
            <person name="Oberbeckmann S."/>
            <person name="Bunk B."/>
            <person name="Jeske O."/>
            <person name="Meyerdierks A."/>
            <person name="Storesund J.E."/>
            <person name="Kallscheuer N."/>
            <person name="Luecker S."/>
            <person name="Lage O.M."/>
            <person name="Pohl T."/>
            <person name="Merkel B.J."/>
            <person name="Hornburger P."/>
            <person name="Mueller R.-W."/>
            <person name="Bruemmer F."/>
            <person name="Labrenz M."/>
            <person name="Spormann A.M."/>
            <person name="Op den Camp H."/>
            <person name="Overmann J."/>
            <person name="Amann R."/>
            <person name="Jetten M.S.M."/>
            <person name="Mascher T."/>
            <person name="Medema M.H."/>
            <person name="Devos D.P."/>
            <person name="Kaster A.-K."/>
            <person name="Ovreas L."/>
            <person name="Rohde M."/>
            <person name="Galperin M.Y."/>
            <person name="Jogler C."/>
        </authorList>
    </citation>
    <scope>NUCLEOTIDE SEQUENCE [LARGE SCALE GENOMIC DNA]</scope>
    <source>
        <strain evidence="1 2">Pla110</strain>
    </source>
</reference>
<dbReference type="Pfam" id="PF13366">
    <property type="entry name" value="PDDEXK_3"/>
    <property type="match status" value="1"/>
</dbReference>